<dbReference type="NCBIfam" id="TIGR00180">
    <property type="entry name" value="parB_part"/>
    <property type="match status" value="1"/>
</dbReference>
<reference evidence="3 4" key="1">
    <citation type="submission" date="2020-04" db="EMBL/GenBank/DDBJ databases">
        <authorList>
            <person name="Hitch T.C.A."/>
            <person name="Wylensek D."/>
            <person name="Clavel T."/>
        </authorList>
    </citation>
    <scope>NUCLEOTIDE SEQUENCE [LARGE SCALE GENOMIC DNA]</scope>
    <source>
        <strain evidence="3 4">COR2-253-APC-1A</strain>
    </source>
</reference>
<comment type="similarity">
    <text evidence="1">Belongs to the ParB family.</text>
</comment>
<dbReference type="EMBL" id="JABAEW010000009">
    <property type="protein sequence ID" value="NMD86272.1"/>
    <property type="molecule type" value="Genomic_DNA"/>
</dbReference>
<dbReference type="RefSeq" id="WP_168962067.1">
    <property type="nucleotide sequence ID" value="NZ_JABAEW010000009.1"/>
</dbReference>
<gene>
    <name evidence="3" type="ORF">HF882_06705</name>
</gene>
<dbReference type="GO" id="GO:0007059">
    <property type="term" value="P:chromosome segregation"/>
    <property type="evidence" value="ECO:0007669"/>
    <property type="project" value="TreeGrafter"/>
</dbReference>
<evidence type="ECO:0000313" key="4">
    <source>
        <dbReference type="Proteomes" id="UP000576225"/>
    </source>
</evidence>
<evidence type="ECO:0000259" key="2">
    <source>
        <dbReference type="SMART" id="SM00470"/>
    </source>
</evidence>
<proteinExistence type="inferred from homology"/>
<comment type="caution">
    <text evidence="3">The sequence shown here is derived from an EMBL/GenBank/DDBJ whole genome shotgun (WGS) entry which is preliminary data.</text>
</comment>
<dbReference type="AlphaFoldDB" id="A0A848AZB9"/>
<dbReference type="InterPro" id="IPR036086">
    <property type="entry name" value="ParB/Sulfiredoxin_sf"/>
</dbReference>
<protein>
    <submittedName>
        <fullName evidence="3">ParB/RepB/Spo0J family partition protein</fullName>
    </submittedName>
</protein>
<dbReference type="Proteomes" id="UP000576225">
    <property type="component" value="Unassembled WGS sequence"/>
</dbReference>
<dbReference type="SUPFAM" id="SSF109709">
    <property type="entry name" value="KorB DNA-binding domain-like"/>
    <property type="match status" value="1"/>
</dbReference>
<dbReference type="SMART" id="SM00470">
    <property type="entry name" value="ParB"/>
    <property type="match status" value="1"/>
</dbReference>
<dbReference type="Gene3D" id="1.10.10.2830">
    <property type="match status" value="1"/>
</dbReference>
<name>A0A848AZB9_9BACT</name>
<dbReference type="GO" id="GO:0005694">
    <property type="term" value="C:chromosome"/>
    <property type="evidence" value="ECO:0007669"/>
    <property type="project" value="TreeGrafter"/>
</dbReference>
<dbReference type="InterPro" id="IPR003115">
    <property type="entry name" value="ParB_N"/>
</dbReference>
<dbReference type="InterPro" id="IPR050336">
    <property type="entry name" value="Chromosome_partition/occlusion"/>
</dbReference>
<dbReference type="Gene3D" id="3.90.1530.30">
    <property type="match status" value="1"/>
</dbReference>
<feature type="domain" description="ParB-like N-terminal" evidence="2">
    <location>
        <begin position="2"/>
        <end position="87"/>
    </location>
</feature>
<sequence length="500" mass="56446">MESIKLTDIECTDNRSMSGIEELAANIAAVGLIQPIALAAADAGRYRVVAGRRRFRAMQRLGWEVLAGGQYVICTADPELAAFCENFHRANLTLAEEVEQFNQLNADDKLTIRELAALLGKTPEYVALRLNLTNLTGRWNEVLKHPEKYSQWTPAKLEIIAKQPAEIQEIHEYWCDQVLTAKEINARLASDYMVLKTAPFDTAGCAECLKRSGAAELLFPELSKQGDTCLDRKCFEGKLLKVVCAEIDAIRKRLAADPDAEPFYLFYESSPAYGSEAYKLFEHIRGEYFFKREKKSKKENNAYCVWGKGAGTYCRVKPISADIRPLNPKKTGGAAVVDEAGRKIKTLADREAELLARRTKLAVQKMIEFLEDKDDIALQKLRESLAENFQDVVLALAYQFGTSSRDGYCFDIREDYRWCHETIAGKLDAYLEHAWHSVARSISTRLQQEINTSLDRIDDKAPRVFCEILNWNYDELFFNPAAEEIKPSKALLAARAAEAK</sequence>
<dbReference type="InterPro" id="IPR004437">
    <property type="entry name" value="ParB/RepB/Spo0J"/>
</dbReference>
<accession>A0A848AZB9</accession>
<dbReference type="Pfam" id="PF02195">
    <property type="entry name" value="ParB_N"/>
    <property type="match status" value="1"/>
</dbReference>
<evidence type="ECO:0000256" key="1">
    <source>
        <dbReference type="ARBA" id="ARBA00006295"/>
    </source>
</evidence>
<dbReference type="SUPFAM" id="SSF110849">
    <property type="entry name" value="ParB/Sulfiredoxin"/>
    <property type="match status" value="1"/>
</dbReference>
<dbReference type="PANTHER" id="PTHR33375">
    <property type="entry name" value="CHROMOSOME-PARTITIONING PROTEIN PARB-RELATED"/>
    <property type="match status" value="1"/>
</dbReference>
<dbReference type="PANTHER" id="PTHR33375:SF1">
    <property type="entry name" value="CHROMOSOME-PARTITIONING PROTEIN PARB-RELATED"/>
    <property type="match status" value="1"/>
</dbReference>
<evidence type="ECO:0000313" key="3">
    <source>
        <dbReference type="EMBL" id="NMD86272.1"/>
    </source>
</evidence>
<organism evidence="3 4">
    <name type="scientific">Victivallis vadensis</name>
    <dbReference type="NCBI Taxonomy" id="172901"/>
    <lineage>
        <taxon>Bacteria</taxon>
        <taxon>Pseudomonadati</taxon>
        <taxon>Lentisphaerota</taxon>
        <taxon>Lentisphaeria</taxon>
        <taxon>Victivallales</taxon>
        <taxon>Victivallaceae</taxon>
        <taxon>Victivallis</taxon>
    </lineage>
</organism>
<dbReference type="GO" id="GO:0003677">
    <property type="term" value="F:DNA binding"/>
    <property type="evidence" value="ECO:0007669"/>
    <property type="project" value="InterPro"/>
</dbReference>
<dbReference type="CDD" id="cd16406">
    <property type="entry name" value="ParB_N_like"/>
    <property type="match status" value="1"/>
</dbReference>